<dbReference type="AlphaFoldDB" id="A0A0P1B5F1"/>
<name>A0A0P1B5F1_PLAHL</name>
<evidence type="ECO:0000313" key="2">
    <source>
        <dbReference type="EMBL" id="CEG49433.1"/>
    </source>
</evidence>
<protein>
    <submittedName>
        <fullName evidence="2">Uncharacterized protein</fullName>
    </submittedName>
</protein>
<feature type="region of interest" description="Disordered" evidence="1">
    <location>
        <begin position="1"/>
        <end position="36"/>
    </location>
</feature>
<sequence>MIFRSAERRNSHQQNRCDEDKTESFPKEPTAYKPSENKSKKLLQKYHISFDHYLPHYMVYDFEATLEKLDTQEGCSTKFTSEHIPVRVSILDSLSDDTVWFVDEDPQSLFQKMIDHVNAITPSIYESNLMNFNLQPNLLSRISHLLKACLPRFKLQTKSISEDDQGRQGPKVPWHLWCRPKERCTVQETQPAQGSRGS</sequence>
<dbReference type="EMBL" id="CCYD01003055">
    <property type="protein sequence ID" value="CEG49433.1"/>
    <property type="molecule type" value="Genomic_DNA"/>
</dbReference>
<keyword evidence="3" id="KW-1185">Reference proteome</keyword>
<feature type="compositionally biased region" description="Basic and acidic residues" evidence="1">
    <location>
        <begin position="1"/>
        <end position="26"/>
    </location>
</feature>
<proteinExistence type="predicted"/>
<evidence type="ECO:0000256" key="1">
    <source>
        <dbReference type="SAM" id="MobiDB-lite"/>
    </source>
</evidence>
<evidence type="ECO:0000313" key="3">
    <source>
        <dbReference type="Proteomes" id="UP000054928"/>
    </source>
</evidence>
<accession>A0A0P1B5F1</accession>
<dbReference type="GeneID" id="36402252"/>
<reference evidence="3" key="1">
    <citation type="submission" date="2014-09" db="EMBL/GenBank/DDBJ databases">
        <authorList>
            <person name="Sharma Rahul"/>
            <person name="Thines Marco"/>
        </authorList>
    </citation>
    <scope>NUCLEOTIDE SEQUENCE [LARGE SCALE GENOMIC DNA]</scope>
</reference>
<dbReference type="RefSeq" id="XP_024585802.1">
    <property type="nucleotide sequence ID" value="XM_024720621.1"/>
</dbReference>
<dbReference type="Proteomes" id="UP000054928">
    <property type="component" value="Unassembled WGS sequence"/>
</dbReference>
<dbReference type="OrthoDB" id="102401at2759"/>
<organism evidence="2 3">
    <name type="scientific">Plasmopara halstedii</name>
    <name type="common">Downy mildew of sunflower</name>
    <dbReference type="NCBI Taxonomy" id="4781"/>
    <lineage>
        <taxon>Eukaryota</taxon>
        <taxon>Sar</taxon>
        <taxon>Stramenopiles</taxon>
        <taxon>Oomycota</taxon>
        <taxon>Peronosporomycetes</taxon>
        <taxon>Peronosporales</taxon>
        <taxon>Peronosporaceae</taxon>
        <taxon>Plasmopara</taxon>
    </lineage>
</organism>